<dbReference type="OrthoDB" id="1274115at2759"/>
<protein>
    <submittedName>
        <fullName evidence="3">10067_t:CDS:1</fullName>
    </submittedName>
</protein>
<dbReference type="Proteomes" id="UP000789572">
    <property type="component" value="Unassembled WGS sequence"/>
</dbReference>
<gene>
    <name evidence="3" type="ORF">POCULU_LOCUS9855</name>
</gene>
<sequence length="134" mass="14580">MLHKFKSAFRPSFALSTPVRCLATQRPVRLVNKTFIITGAASGIGAGLARQVVQEGGKVVVVDKDEQNGQKVTDELNSSTTQRAVFLHLDVRNTKDLPKMFEIGDRAFGRVDVLCNNAGVAGPEMLVHSFGRNL</sequence>
<dbReference type="PANTHER" id="PTHR43669">
    <property type="entry name" value="5-KETO-D-GLUCONATE 5-REDUCTASE"/>
    <property type="match status" value="1"/>
</dbReference>
<name>A0A9N9DU61_9GLOM</name>
<organism evidence="3 4">
    <name type="scientific">Paraglomus occultum</name>
    <dbReference type="NCBI Taxonomy" id="144539"/>
    <lineage>
        <taxon>Eukaryota</taxon>
        <taxon>Fungi</taxon>
        <taxon>Fungi incertae sedis</taxon>
        <taxon>Mucoromycota</taxon>
        <taxon>Glomeromycotina</taxon>
        <taxon>Glomeromycetes</taxon>
        <taxon>Paraglomerales</taxon>
        <taxon>Paraglomeraceae</taxon>
        <taxon>Paraglomus</taxon>
    </lineage>
</organism>
<evidence type="ECO:0000256" key="2">
    <source>
        <dbReference type="ARBA" id="ARBA00023002"/>
    </source>
</evidence>
<keyword evidence="4" id="KW-1185">Reference proteome</keyword>
<dbReference type="InterPro" id="IPR036291">
    <property type="entry name" value="NAD(P)-bd_dom_sf"/>
</dbReference>
<reference evidence="3" key="1">
    <citation type="submission" date="2021-06" db="EMBL/GenBank/DDBJ databases">
        <authorList>
            <person name="Kallberg Y."/>
            <person name="Tangrot J."/>
            <person name="Rosling A."/>
        </authorList>
    </citation>
    <scope>NUCLEOTIDE SEQUENCE</scope>
    <source>
        <strain evidence="3">IA702</strain>
    </source>
</reference>
<proteinExistence type="inferred from homology"/>
<dbReference type="SUPFAM" id="SSF51735">
    <property type="entry name" value="NAD(P)-binding Rossmann-fold domains"/>
    <property type="match status" value="1"/>
</dbReference>
<evidence type="ECO:0000256" key="1">
    <source>
        <dbReference type="ARBA" id="ARBA00006484"/>
    </source>
</evidence>
<dbReference type="InterPro" id="IPR002347">
    <property type="entry name" value="SDR_fam"/>
</dbReference>
<keyword evidence="2" id="KW-0560">Oxidoreductase</keyword>
<dbReference type="PRINTS" id="PR00081">
    <property type="entry name" value="GDHRDH"/>
</dbReference>
<dbReference type="Pfam" id="PF00106">
    <property type="entry name" value="adh_short"/>
    <property type="match status" value="1"/>
</dbReference>
<evidence type="ECO:0000313" key="3">
    <source>
        <dbReference type="EMBL" id="CAG8649177.1"/>
    </source>
</evidence>
<feature type="non-terminal residue" evidence="3">
    <location>
        <position position="1"/>
    </location>
</feature>
<dbReference type="PANTHER" id="PTHR43669:SF8">
    <property type="entry name" value="SHORT-CHAIN TYPE DEHYDROGENASE_REDUCTASE-RELATED"/>
    <property type="match status" value="1"/>
</dbReference>
<dbReference type="Gene3D" id="3.40.50.720">
    <property type="entry name" value="NAD(P)-binding Rossmann-like Domain"/>
    <property type="match status" value="1"/>
</dbReference>
<comment type="similarity">
    <text evidence="1">Belongs to the short-chain dehydrogenases/reductases (SDR) family.</text>
</comment>
<evidence type="ECO:0000313" key="4">
    <source>
        <dbReference type="Proteomes" id="UP000789572"/>
    </source>
</evidence>
<dbReference type="AlphaFoldDB" id="A0A9N9DU61"/>
<accession>A0A9N9DU61</accession>
<dbReference type="EMBL" id="CAJVPJ010004165">
    <property type="protein sequence ID" value="CAG8649177.1"/>
    <property type="molecule type" value="Genomic_DNA"/>
</dbReference>
<comment type="caution">
    <text evidence="3">The sequence shown here is derived from an EMBL/GenBank/DDBJ whole genome shotgun (WGS) entry which is preliminary data.</text>
</comment>
<dbReference type="GO" id="GO:0016491">
    <property type="term" value="F:oxidoreductase activity"/>
    <property type="evidence" value="ECO:0007669"/>
    <property type="project" value="UniProtKB-KW"/>
</dbReference>